<dbReference type="Proteomes" id="UP000293623">
    <property type="component" value="Unassembled WGS sequence"/>
</dbReference>
<evidence type="ECO:0000313" key="1">
    <source>
        <dbReference type="EMBL" id="RXZ64240.1"/>
    </source>
</evidence>
<reference evidence="1 2" key="1">
    <citation type="submission" date="2019-01" db="EMBL/GenBank/DDBJ databases">
        <title>Altererythrobacter rhizovicinus sp. nov., isolated from the rhizosphere soil of Haloxylon ammodendron.</title>
        <authorList>
            <person name="Li H.-P."/>
            <person name="Gou J.-Y."/>
            <person name="Yao D."/>
            <person name="Han Q.-Q."/>
            <person name="Shao K.-Z."/>
            <person name="Zhao Q."/>
            <person name="Zhang J.-L."/>
        </authorList>
    </citation>
    <scope>NUCLEOTIDE SEQUENCE [LARGE SCALE GENOMIC DNA]</scope>
    <source>
        <strain evidence="1 2">AY-3R</strain>
    </source>
</reference>
<dbReference type="EMBL" id="SDPV01000002">
    <property type="protein sequence ID" value="RXZ64240.1"/>
    <property type="molecule type" value="Genomic_DNA"/>
</dbReference>
<protein>
    <submittedName>
        <fullName evidence="1">Uncharacterized protein</fullName>
    </submittedName>
</protein>
<comment type="caution">
    <text evidence="1">The sequence shown here is derived from an EMBL/GenBank/DDBJ whole genome shotgun (WGS) entry which is preliminary data.</text>
</comment>
<proteinExistence type="predicted"/>
<sequence length="731" mass="80076">MMNSIFPFRFEIARKAWSHDVLLVFVATPALDPEAFATVIEREVEQNLVPDEVVLLVRDPAFYATQQALGEDSQNVATIARLAGRATVTLIGYDCAGAEARRTHVTGPASKRRVKLADFKRRAITSIFNARHGFVESTATYHFENPSGRHTERFIRLSNILARGAEIAFIGFCTLPYVASRATTAYLDTPSLYAVVAAINEQRSSFAGSVPILADNFSSYAGARDYRFTRLADSLVLISASSSGSLASHLIAEHGFAPAQVTHLLFLGTDRSGSNIVCDLRKDARQNEEGVATPPSVEGPDGCRMCRTGSHAIKLHGDQFEFAGPQQESLLIAKSDAPAGLGGLMERFAGGGLFTVGLGKSVGRQPRQFNVEPIALLAHTEFQQRLDYVSRRSLPASLRHVIAVDEASVPFAQKIADAVSPATVVVPRGDLETIPASTETAIAIAAVVIESGRSLLDISRDLRTIAPKAPLLYLAGFSKTTAEPRREALERTLVQTVNPYPYQMIEVERMTLPLSSEHNPWAEELRLLIDPDVERLIPFRIAPVVHARVARLRRTSQALDTDLFLANSGTRKLSLQPGFVFWPDGVPTRAHSQADVYFTVASVLQRLRANAHRTQKSALKSNWFQQTVLAPENFGRFNDDIIQASILRAAHPYEMNLVDAPTDSRELGRLIRRIILAAGTERGGAAAEFLLALATSRLRLRRTDLEVALSAEPSSVPMVEFLRKVCATRLL</sequence>
<evidence type="ECO:0000313" key="2">
    <source>
        <dbReference type="Proteomes" id="UP000293623"/>
    </source>
</evidence>
<accession>A0A4Q2KJ70</accession>
<dbReference type="OrthoDB" id="791936at2"/>
<dbReference type="AlphaFoldDB" id="A0A4Q2KJ70"/>
<name>A0A4Q2KJ70_9SPHN</name>
<keyword evidence="2" id="KW-1185">Reference proteome</keyword>
<dbReference type="RefSeq" id="WP_129524552.1">
    <property type="nucleotide sequence ID" value="NZ_SDPV01000002.1"/>
</dbReference>
<gene>
    <name evidence="1" type="ORF">ETX26_10025</name>
</gene>
<organism evidence="1 2">
    <name type="scientific">Pelagerythrobacter rhizovicinus</name>
    <dbReference type="NCBI Taxonomy" id="2268576"/>
    <lineage>
        <taxon>Bacteria</taxon>
        <taxon>Pseudomonadati</taxon>
        <taxon>Pseudomonadota</taxon>
        <taxon>Alphaproteobacteria</taxon>
        <taxon>Sphingomonadales</taxon>
        <taxon>Erythrobacteraceae</taxon>
        <taxon>Pelagerythrobacter</taxon>
    </lineage>
</organism>